<dbReference type="GO" id="GO:0019563">
    <property type="term" value="P:glycerol catabolic process"/>
    <property type="evidence" value="ECO:0007669"/>
    <property type="project" value="InterPro"/>
</dbReference>
<dbReference type="Proteomes" id="UP000013782">
    <property type="component" value="Unassembled WGS sequence"/>
</dbReference>
<dbReference type="InterPro" id="IPR039643">
    <property type="entry name" value="DhaM"/>
</dbReference>
<evidence type="ECO:0000256" key="5">
    <source>
        <dbReference type="ARBA" id="ARBA00046577"/>
    </source>
</evidence>
<evidence type="ECO:0000256" key="1">
    <source>
        <dbReference type="ARBA" id="ARBA00001113"/>
    </source>
</evidence>
<comment type="caution">
    <text evidence="7">The sequence shown here is derived from an EMBL/GenBank/DDBJ whole genome shotgun (WGS) entry which is preliminary data.</text>
</comment>
<dbReference type="Gene3D" id="3.40.50.510">
    <property type="entry name" value="Phosphotransferase system, mannose-type IIA component"/>
    <property type="match status" value="1"/>
</dbReference>
<evidence type="ECO:0000256" key="4">
    <source>
        <dbReference type="ARBA" id="ARBA00022679"/>
    </source>
</evidence>
<dbReference type="Pfam" id="PF03610">
    <property type="entry name" value="EIIA-man"/>
    <property type="match status" value="1"/>
</dbReference>
<sequence>MRLLLPIELVKTIKNVRAWYKLMKKSILLVSHSQEITDGLKEMIEQMQKAETVTIFSLGGTSEGELGSDPLRIIEAINASDDAECLVFADLGSAVLSAELVADMLEPEQQARYHLVDAPLIEGAFAGAITAGVTDDLTTIINEAKNAGKKGWN</sequence>
<dbReference type="eggNOG" id="COG3412">
    <property type="taxonomic scope" value="Bacteria"/>
</dbReference>
<evidence type="ECO:0000259" key="6">
    <source>
        <dbReference type="PROSITE" id="PS51096"/>
    </source>
</evidence>
<dbReference type="EMBL" id="AJAQ01000033">
    <property type="protein sequence ID" value="EOH91776.1"/>
    <property type="molecule type" value="Genomic_DNA"/>
</dbReference>
<proteinExistence type="predicted"/>
<dbReference type="PATRIC" id="fig|1158607.3.peg.3062"/>
<dbReference type="EC" id="2.7.1.121" evidence="3"/>
<keyword evidence="7" id="KW-0418">Kinase</keyword>
<evidence type="ECO:0000256" key="3">
    <source>
        <dbReference type="ARBA" id="ARBA00012095"/>
    </source>
</evidence>
<comment type="catalytic activity">
    <reaction evidence="1">
        <text>dihydroxyacetone + phosphoenolpyruvate = dihydroxyacetone phosphate + pyruvate</text>
        <dbReference type="Rhea" id="RHEA:18381"/>
        <dbReference type="ChEBI" id="CHEBI:15361"/>
        <dbReference type="ChEBI" id="CHEBI:16016"/>
        <dbReference type="ChEBI" id="CHEBI:57642"/>
        <dbReference type="ChEBI" id="CHEBI:58702"/>
        <dbReference type="EC" id="2.7.1.121"/>
    </reaction>
</comment>
<keyword evidence="4" id="KW-0808">Transferase</keyword>
<accession>R2SFU9</accession>
<name>R2SFU9_9ENTE</name>
<dbReference type="HOGENOM" id="CLU_045361_2_1_9"/>
<dbReference type="STRING" id="160454.RV10_GL005067"/>
<dbReference type="GO" id="GO:0016020">
    <property type="term" value="C:membrane"/>
    <property type="evidence" value="ECO:0007669"/>
    <property type="project" value="InterPro"/>
</dbReference>
<dbReference type="SUPFAM" id="SSF53062">
    <property type="entry name" value="PTS system fructose IIA component-like"/>
    <property type="match status" value="1"/>
</dbReference>
<dbReference type="InterPro" id="IPR012844">
    <property type="entry name" value="DhaM_N"/>
</dbReference>
<keyword evidence="8" id="KW-1185">Reference proteome</keyword>
<dbReference type="GO" id="GO:0047324">
    <property type="term" value="F:phosphoenolpyruvate-glycerone phosphotransferase activity"/>
    <property type="evidence" value="ECO:0007669"/>
    <property type="project" value="UniProtKB-EC"/>
</dbReference>
<feature type="domain" description="PTS EIIA type-4" evidence="6">
    <location>
        <begin position="24"/>
        <end position="152"/>
    </location>
</feature>
<dbReference type="InterPro" id="IPR036662">
    <property type="entry name" value="PTS_EIIA_man-typ_sf"/>
</dbReference>
<comment type="function">
    <text evidence="2">Component of the dihydroxyacetone kinase complex, which is responsible for the phosphoenolpyruvate (PEP)-dependent phosphorylation of dihydroxyacetone. DhaM serves as the phosphoryl donor. Is phosphorylated by phosphoenolpyruvate in an EI- and HPr-dependent reaction, and a phosphorelay system on histidine residues finally leads to phosphoryl transfer to DhaL and dihydroxyacetone.</text>
</comment>
<comment type="subunit">
    <text evidence="5">Homodimer. The dihydroxyacetone kinase complex is composed of a homodimer of DhaM, a homodimer of DhaK and the subunit DhaL.</text>
</comment>
<protein>
    <recommendedName>
        <fullName evidence="3">phosphoenolpyruvate--glycerone phosphotransferase</fullName>
        <ecNumber evidence="3">2.7.1.121</ecNumber>
    </recommendedName>
</protein>
<dbReference type="PANTHER" id="PTHR38594">
    <property type="entry name" value="PEP-DEPENDENT DIHYDROXYACETONE KINASE, PHOSPHORYL DONOR SUBUNIT DHAM"/>
    <property type="match status" value="1"/>
</dbReference>
<dbReference type="NCBIfam" id="TIGR02364">
    <property type="entry name" value="dha_pts"/>
    <property type="match status" value="1"/>
</dbReference>
<dbReference type="PANTHER" id="PTHR38594:SF1">
    <property type="entry name" value="PEP-DEPENDENT DIHYDROXYACETONE KINASE, PHOSPHORYL DONOR SUBUNIT DHAM"/>
    <property type="match status" value="1"/>
</dbReference>
<gene>
    <name evidence="7" type="ORF">UAU_03078</name>
</gene>
<dbReference type="PROSITE" id="PS51096">
    <property type="entry name" value="PTS_EIIA_TYPE_4"/>
    <property type="match status" value="1"/>
</dbReference>
<reference evidence="7 8" key="1">
    <citation type="submission" date="2013-02" db="EMBL/GenBank/DDBJ databases">
        <title>The Genome Sequence of Enterococcus pallens BAA-351.</title>
        <authorList>
            <consortium name="The Broad Institute Genome Sequencing Platform"/>
            <consortium name="The Broad Institute Genome Sequencing Center for Infectious Disease"/>
            <person name="Earl A.M."/>
            <person name="Gilmore M.S."/>
            <person name="Lebreton F."/>
            <person name="Walker B."/>
            <person name="Young S.K."/>
            <person name="Zeng Q."/>
            <person name="Gargeya S."/>
            <person name="Fitzgerald M."/>
            <person name="Haas B."/>
            <person name="Abouelleil A."/>
            <person name="Alvarado L."/>
            <person name="Arachchi H.M."/>
            <person name="Berlin A.M."/>
            <person name="Chapman S.B."/>
            <person name="Dewar J."/>
            <person name="Goldberg J."/>
            <person name="Griggs A."/>
            <person name="Gujja S."/>
            <person name="Hansen M."/>
            <person name="Howarth C."/>
            <person name="Imamovic A."/>
            <person name="Larimer J."/>
            <person name="McCowan C."/>
            <person name="Murphy C."/>
            <person name="Neiman D."/>
            <person name="Pearson M."/>
            <person name="Priest M."/>
            <person name="Roberts A."/>
            <person name="Saif S."/>
            <person name="Shea T."/>
            <person name="Sisk P."/>
            <person name="Sykes S."/>
            <person name="Wortman J."/>
            <person name="Nusbaum C."/>
            <person name="Birren B."/>
        </authorList>
    </citation>
    <scope>NUCLEOTIDE SEQUENCE [LARGE SCALE GENOMIC DNA]</scope>
    <source>
        <strain evidence="7 8">ATCC BAA-351</strain>
    </source>
</reference>
<dbReference type="AlphaFoldDB" id="R2SFU9"/>
<evidence type="ECO:0000256" key="2">
    <source>
        <dbReference type="ARBA" id="ARBA00002788"/>
    </source>
</evidence>
<organism evidence="7 8">
    <name type="scientific">Enterococcus pallens ATCC BAA-351</name>
    <dbReference type="NCBI Taxonomy" id="1158607"/>
    <lineage>
        <taxon>Bacteria</taxon>
        <taxon>Bacillati</taxon>
        <taxon>Bacillota</taxon>
        <taxon>Bacilli</taxon>
        <taxon>Lactobacillales</taxon>
        <taxon>Enterococcaceae</taxon>
        <taxon>Enterococcus</taxon>
    </lineage>
</organism>
<evidence type="ECO:0000313" key="8">
    <source>
        <dbReference type="Proteomes" id="UP000013782"/>
    </source>
</evidence>
<evidence type="ECO:0000313" key="7">
    <source>
        <dbReference type="EMBL" id="EOH91776.1"/>
    </source>
</evidence>
<dbReference type="InterPro" id="IPR004701">
    <property type="entry name" value="PTS_EIIA_man-typ"/>
</dbReference>
<dbReference type="GO" id="GO:0009401">
    <property type="term" value="P:phosphoenolpyruvate-dependent sugar phosphotransferase system"/>
    <property type="evidence" value="ECO:0007669"/>
    <property type="project" value="InterPro"/>
</dbReference>